<dbReference type="CDD" id="cd05251">
    <property type="entry name" value="NmrA_like_SDR_a"/>
    <property type="match status" value="1"/>
</dbReference>
<evidence type="ECO:0000313" key="6">
    <source>
        <dbReference type="Proteomes" id="UP001280581"/>
    </source>
</evidence>
<accession>A0AAN6LY62</accession>
<dbReference type="InterPro" id="IPR051164">
    <property type="entry name" value="NmrA-like_oxidored"/>
</dbReference>
<dbReference type="InterPro" id="IPR036291">
    <property type="entry name" value="NAD(P)-bd_dom_sf"/>
</dbReference>
<dbReference type="PANTHER" id="PTHR42748">
    <property type="entry name" value="NITROGEN METABOLITE REPRESSION PROTEIN NMRA FAMILY MEMBER"/>
    <property type="match status" value="1"/>
</dbReference>
<protein>
    <recommendedName>
        <fullName evidence="4">NmrA-like domain-containing protein</fullName>
    </recommendedName>
</protein>
<evidence type="ECO:0000256" key="3">
    <source>
        <dbReference type="SAM" id="MobiDB-lite"/>
    </source>
</evidence>
<evidence type="ECO:0000256" key="2">
    <source>
        <dbReference type="ARBA" id="ARBA00022857"/>
    </source>
</evidence>
<evidence type="ECO:0000313" key="5">
    <source>
        <dbReference type="EMBL" id="KAK3209371.1"/>
    </source>
</evidence>
<name>A0AAN6LY62_9PLEO</name>
<sequence length="363" mass="39182">MKSFKKLFGRSPKTPKPHSQSTAAPLKEQSSTTTTIPPPAISARSTTAMAKQTIVVFGATGKQGGSVVKTILADPKTAAKYHVKAVTRDTTKDSAQKLRDLGAEVVSADLNAPETIAPVLKGAYGVFAVTNFLEQMNAAPEITQGKAVADAAKAEGVQHLVWSSLLNVTKLTNGKLANVHHFDSKAQVEEYIRELGIPATFFLAGYFMSNLPGMSISEQTGWTLNLPTTKDAPIPLFDAEDDTGKFVKGIFENREKLLGKRVLGATAYYTPTQIVEELKEIYPKTSASAAYNQLPGDTYKGILGGFGLPESFQQEMLENHQLFDVAGYFGGEKLDESLAIVDEPLTTWKEYISKSPVFASVAN</sequence>
<comment type="similarity">
    <text evidence="1">Belongs to the NmrA-type oxidoreductase family.</text>
</comment>
<keyword evidence="6" id="KW-1185">Reference proteome</keyword>
<dbReference type="Proteomes" id="UP001280581">
    <property type="component" value="Unassembled WGS sequence"/>
</dbReference>
<dbReference type="Pfam" id="PF05368">
    <property type="entry name" value="NmrA"/>
    <property type="match status" value="1"/>
</dbReference>
<reference evidence="5 6" key="1">
    <citation type="submission" date="2021-02" db="EMBL/GenBank/DDBJ databases">
        <title>Genome assembly of Pseudopithomyces chartarum.</title>
        <authorList>
            <person name="Jauregui R."/>
            <person name="Singh J."/>
            <person name="Voisey C."/>
        </authorList>
    </citation>
    <scope>NUCLEOTIDE SEQUENCE [LARGE SCALE GENOMIC DNA]</scope>
    <source>
        <strain evidence="5 6">AGR01</strain>
    </source>
</reference>
<comment type="caution">
    <text evidence="5">The sequence shown here is derived from an EMBL/GenBank/DDBJ whole genome shotgun (WGS) entry which is preliminary data.</text>
</comment>
<gene>
    <name evidence="5" type="ORF">GRF29_69g1591602</name>
</gene>
<feature type="domain" description="NmrA-like" evidence="4">
    <location>
        <begin position="51"/>
        <end position="352"/>
    </location>
</feature>
<dbReference type="SUPFAM" id="SSF51735">
    <property type="entry name" value="NAD(P)-binding Rossmann-fold domains"/>
    <property type="match status" value="1"/>
</dbReference>
<dbReference type="PANTHER" id="PTHR42748:SF31">
    <property type="entry name" value="NMRA-LIKE DOMAIN-CONTAINING PROTEIN-RELATED"/>
    <property type="match status" value="1"/>
</dbReference>
<evidence type="ECO:0000256" key="1">
    <source>
        <dbReference type="ARBA" id="ARBA00006328"/>
    </source>
</evidence>
<keyword evidence="2" id="KW-0521">NADP</keyword>
<proteinExistence type="inferred from homology"/>
<dbReference type="Gene3D" id="3.40.50.720">
    <property type="entry name" value="NAD(P)-binding Rossmann-like Domain"/>
    <property type="match status" value="1"/>
</dbReference>
<dbReference type="InterPro" id="IPR008030">
    <property type="entry name" value="NmrA-like"/>
</dbReference>
<evidence type="ECO:0000259" key="4">
    <source>
        <dbReference type="Pfam" id="PF05368"/>
    </source>
</evidence>
<dbReference type="GO" id="GO:0005634">
    <property type="term" value="C:nucleus"/>
    <property type="evidence" value="ECO:0007669"/>
    <property type="project" value="TreeGrafter"/>
</dbReference>
<feature type="region of interest" description="Disordered" evidence="3">
    <location>
        <begin position="1"/>
        <end position="44"/>
    </location>
</feature>
<dbReference type="AlphaFoldDB" id="A0AAN6LY62"/>
<dbReference type="EMBL" id="WVTA01000006">
    <property type="protein sequence ID" value="KAK3209371.1"/>
    <property type="molecule type" value="Genomic_DNA"/>
</dbReference>
<organism evidence="5 6">
    <name type="scientific">Pseudopithomyces chartarum</name>
    <dbReference type="NCBI Taxonomy" id="1892770"/>
    <lineage>
        <taxon>Eukaryota</taxon>
        <taxon>Fungi</taxon>
        <taxon>Dikarya</taxon>
        <taxon>Ascomycota</taxon>
        <taxon>Pezizomycotina</taxon>
        <taxon>Dothideomycetes</taxon>
        <taxon>Pleosporomycetidae</taxon>
        <taxon>Pleosporales</taxon>
        <taxon>Massarineae</taxon>
        <taxon>Didymosphaeriaceae</taxon>
        <taxon>Pseudopithomyces</taxon>
    </lineage>
</organism>
<dbReference type="Gene3D" id="3.90.25.10">
    <property type="entry name" value="UDP-galactose 4-epimerase, domain 1"/>
    <property type="match status" value="1"/>
</dbReference>
<feature type="compositionally biased region" description="Basic residues" evidence="3">
    <location>
        <begin position="1"/>
        <end position="16"/>
    </location>
</feature>